<dbReference type="PANTHER" id="PTHR30574">
    <property type="entry name" value="INNER MEMBRANE PROTEIN YEDE"/>
    <property type="match status" value="1"/>
</dbReference>
<dbReference type="EMBL" id="MU004241">
    <property type="protein sequence ID" value="KAF2665163.1"/>
    <property type="molecule type" value="Genomic_DNA"/>
</dbReference>
<evidence type="ECO:0000256" key="1">
    <source>
        <dbReference type="ARBA" id="ARBA00004429"/>
    </source>
</evidence>
<dbReference type="InterPro" id="IPR007272">
    <property type="entry name" value="Sulf_transp_TsuA/YedE"/>
</dbReference>
<feature type="transmembrane region" description="Helical" evidence="8">
    <location>
        <begin position="112"/>
        <end position="136"/>
    </location>
</feature>
<feature type="transmembrane region" description="Helical" evidence="8">
    <location>
        <begin position="84"/>
        <end position="106"/>
    </location>
</feature>
<keyword evidence="3" id="KW-1003">Cell membrane</keyword>
<comment type="subcellular location">
    <subcellularLocation>
        <location evidence="1">Cell inner membrane</location>
        <topology evidence="1">Multi-pass membrane protein</topology>
    </subcellularLocation>
</comment>
<keyword evidence="7 8" id="KW-0472">Membrane</keyword>
<evidence type="ECO:0000256" key="6">
    <source>
        <dbReference type="ARBA" id="ARBA00022989"/>
    </source>
</evidence>
<dbReference type="PANTHER" id="PTHR30574:SF1">
    <property type="entry name" value="SULPHUR TRANSPORT DOMAIN-CONTAINING PROTEIN"/>
    <property type="match status" value="1"/>
</dbReference>
<evidence type="ECO:0000256" key="2">
    <source>
        <dbReference type="ARBA" id="ARBA00022448"/>
    </source>
</evidence>
<feature type="transmembrane region" description="Helical" evidence="8">
    <location>
        <begin position="43"/>
        <end position="63"/>
    </location>
</feature>
<keyword evidence="10" id="KW-1185">Reference proteome</keyword>
<evidence type="ECO:0000313" key="10">
    <source>
        <dbReference type="Proteomes" id="UP000799302"/>
    </source>
</evidence>
<evidence type="ECO:0000313" key="9">
    <source>
        <dbReference type="EMBL" id="KAF2665163.1"/>
    </source>
</evidence>
<keyword evidence="2" id="KW-0813">Transport</keyword>
<evidence type="ECO:0000256" key="3">
    <source>
        <dbReference type="ARBA" id="ARBA00022475"/>
    </source>
</evidence>
<protein>
    <submittedName>
        <fullName evidence="9">Uncharacterized protein</fullName>
    </submittedName>
</protein>
<name>A0A6A6U1K9_9PEZI</name>
<reference evidence="9" key="1">
    <citation type="journal article" date="2020" name="Stud. Mycol.">
        <title>101 Dothideomycetes genomes: a test case for predicting lifestyles and emergence of pathogens.</title>
        <authorList>
            <person name="Haridas S."/>
            <person name="Albert R."/>
            <person name="Binder M."/>
            <person name="Bloem J."/>
            <person name="Labutti K."/>
            <person name="Salamov A."/>
            <person name="Andreopoulos B."/>
            <person name="Baker S."/>
            <person name="Barry K."/>
            <person name="Bills G."/>
            <person name="Bluhm B."/>
            <person name="Cannon C."/>
            <person name="Castanera R."/>
            <person name="Culley D."/>
            <person name="Daum C."/>
            <person name="Ezra D."/>
            <person name="Gonzalez J."/>
            <person name="Henrissat B."/>
            <person name="Kuo A."/>
            <person name="Liang C."/>
            <person name="Lipzen A."/>
            <person name="Lutzoni F."/>
            <person name="Magnuson J."/>
            <person name="Mondo S."/>
            <person name="Nolan M."/>
            <person name="Ohm R."/>
            <person name="Pangilinan J."/>
            <person name="Park H.-J."/>
            <person name="Ramirez L."/>
            <person name="Alfaro M."/>
            <person name="Sun H."/>
            <person name="Tritt A."/>
            <person name="Yoshinaga Y."/>
            <person name="Zwiers L.-H."/>
            <person name="Turgeon B."/>
            <person name="Goodwin S."/>
            <person name="Spatafora J."/>
            <person name="Crous P."/>
            <person name="Grigoriev I."/>
        </authorList>
    </citation>
    <scope>NUCLEOTIDE SEQUENCE</scope>
    <source>
        <strain evidence="9">CBS 115976</strain>
    </source>
</reference>
<evidence type="ECO:0000256" key="5">
    <source>
        <dbReference type="ARBA" id="ARBA00022692"/>
    </source>
</evidence>
<feature type="transmembrane region" description="Helical" evidence="8">
    <location>
        <begin position="280"/>
        <end position="297"/>
    </location>
</feature>
<evidence type="ECO:0000256" key="4">
    <source>
        <dbReference type="ARBA" id="ARBA00022519"/>
    </source>
</evidence>
<feature type="transmembrane region" description="Helical" evidence="8">
    <location>
        <begin position="12"/>
        <end position="31"/>
    </location>
</feature>
<keyword evidence="5 8" id="KW-0812">Transmembrane</keyword>
<dbReference type="OrthoDB" id="10254418at2759"/>
<keyword evidence="6 8" id="KW-1133">Transmembrane helix</keyword>
<dbReference type="AlphaFoldDB" id="A0A6A6U1K9"/>
<gene>
    <name evidence="9" type="ORF">BT63DRAFT_417688</name>
</gene>
<evidence type="ECO:0000256" key="7">
    <source>
        <dbReference type="ARBA" id="ARBA00023136"/>
    </source>
</evidence>
<dbReference type="Pfam" id="PF04143">
    <property type="entry name" value="Sulf_transp"/>
    <property type="match status" value="1"/>
</dbReference>
<sequence length="337" mass="35319">MSYNLVAKTLRGALFGSALTAAGVYLPSVIIDQMYLQDFHMMKVFLTASAASAIILTVLSKSYKSLKPRSPSNLGWLGSYDGNIIGGALIGVGMTLTGSCPGTVYLQVASAIASGVPVLLGGLFAGFVYFGTAPYLKTAAAKREKSDESQNCVYSKLHTDPSTTLLAFEALMMGAIVLSSQQPSAPYLLNPIVGGLLVGLSQLASVLLSGQGLGISGSYEEFGAWIWYFIDTIRGQQPKTRPSFGNIHFALSAMLGTYLMRQQFPEFAIGDSMPISNERAFLGGFLMIFGSRMAGGCTSGHGITGMSMLSVSSIISVAAMFGGGMGLGLLMRSGLIG</sequence>
<organism evidence="9 10">
    <name type="scientific">Microthyrium microscopicum</name>
    <dbReference type="NCBI Taxonomy" id="703497"/>
    <lineage>
        <taxon>Eukaryota</taxon>
        <taxon>Fungi</taxon>
        <taxon>Dikarya</taxon>
        <taxon>Ascomycota</taxon>
        <taxon>Pezizomycotina</taxon>
        <taxon>Dothideomycetes</taxon>
        <taxon>Dothideomycetes incertae sedis</taxon>
        <taxon>Microthyriales</taxon>
        <taxon>Microthyriaceae</taxon>
        <taxon>Microthyrium</taxon>
    </lineage>
</organism>
<dbReference type="GO" id="GO:0005886">
    <property type="term" value="C:plasma membrane"/>
    <property type="evidence" value="ECO:0007669"/>
    <property type="project" value="UniProtKB-SubCell"/>
</dbReference>
<proteinExistence type="predicted"/>
<keyword evidence="4" id="KW-0997">Cell inner membrane</keyword>
<evidence type="ECO:0000256" key="8">
    <source>
        <dbReference type="SAM" id="Phobius"/>
    </source>
</evidence>
<accession>A0A6A6U1K9</accession>
<feature type="transmembrane region" description="Helical" evidence="8">
    <location>
        <begin position="309"/>
        <end position="331"/>
    </location>
</feature>
<dbReference type="Proteomes" id="UP000799302">
    <property type="component" value="Unassembled WGS sequence"/>
</dbReference>